<gene>
    <name evidence="1" type="ORF">DCHRY22_LOCUS6758</name>
</gene>
<dbReference type="AlphaFoldDB" id="A0A8J2QPF6"/>
<sequence>MAISVYEKLGQKIKPKSTCSKSSNLNSCLMKVEYEASGSSVSIKNDSTNRTSPYLSGDKVHLHSRVTERKLIHKKTDFVSSYPLAVNIYKANSDEFKFKRSNKKVKKSVLTLPNEPTPVPQLCTVSDMTESEYFNENKDERKPKTRKKRTVQNNRKLSKNKNIDIYDRDARYCSQLNVDLDSSSTDFINRFPGDGKKKSRRKPKKTDVKPHDVWAMLRNMNQFQFVPSAPMSQDSMVSIKRSNLMSKRNNCRDARLIETCRTEEFAYISNYVDNSHSQSSLDRVTVIDKQEDYQKICKEIEKSVESCKTKFSKANQKKSKPKVTKKTNLKSITNNVNNVESNKRQVNEAPTNDIRAVVNDQKNDTSGVKLYSIGNENNDQFCEYNDSNQTNLPQSVDLVKQEQQGKKEDYRQRKKTKQQISGITKVVVSKGNNVSQELDYDEGKNSDITYIVAAPIPKPSEQENTAPLITETSPIKTKRGKLASGGKIKAVNNSENKINKAKSNSNAISHKIKTKDETSDLEKNAINTLDTDIKQKRQLKDKMMHLLYKKHQDVIDKGACDSTIAENAVVEVGTNTQIEYDTSENTNSIKDMTELRKNSSSKRYWAKGKWASDFIDSVIRKIRSGVYYSHEDKPPVKYKLGKKENSSQTDISHHIIPKPQFLITSRDVHFNPPRQNVKTFNRTKNVEKVPLNDEIHYNKPNLPVREDHKKINFEDFDNNHQINFQKNLTQQRETVKSLSPVKHSWVEGKWASDFIDNIFKKIKNGVYYTHEEHCQCKNQNITIDDSSQTDGHNLNSNFYPITEVDIIQKSNIQDNNCCDSLIPLPGFDAAPNDLEIETYNQKQIVVKNCVTNVVVKFDVQLPVDTCQSLQVKQSLSCIPVAITDDQTKIFKSKTTIINAFLPAELCSILPMIMNKIITSNTKLALPKIKVAKVESNLSTITELTRSDSLEFPKQISLMLSEPRTDLLFNMKPMEIVNFKSEPSPLLELKHDIPEVVLQSCSIIPQRVICMALQIYNPHNQVVPAYERFNIKSYIESLIYTKALTMVKNTLLMRNWKTDITPRQAFLVLLLANKKDTSSVLRYRPLILQGIAVSRITKSSELDMEIEVIEGEKLNRLSQQFEGISYVPASVENQDALLEELYWIAKTTASDYQRPFDESSERLLKSLLEKRKKLNPSYLRVMARYVGLGLLKSSK</sequence>
<protein>
    <submittedName>
        <fullName evidence="1">(African queen) hypothetical protein</fullName>
    </submittedName>
</protein>
<name>A0A8J2QPF6_9NEOP</name>
<keyword evidence="2" id="KW-1185">Reference proteome</keyword>
<dbReference type="Proteomes" id="UP000789524">
    <property type="component" value="Unassembled WGS sequence"/>
</dbReference>
<reference evidence="1" key="1">
    <citation type="submission" date="2021-09" db="EMBL/GenBank/DDBJ databases">
        <authorList>
            <person name="Martin H S."/>
        </authorList>
    </citation>
    <scope>NUCLEOTIDE SEQUENCE</scope>
</reference>
<dbReference type="EMBL" id="CAKASE010000055">
    <property type="protein sequence ID" value="CAG9566028.1"/>
    <property type="molecule type" value="Genomic_DNA"/>
</dbReference>
<proteinExistence type="predicted"/>
<dbReference type="OrthoDB" id="7314096at2759"/>
<organism evidence="1 2">
    <name type="scientific">Danaus chrysippus</name>
    <name type="common">African queen</name>
    <dbReference type="NCBI Taxonomy" id="151541"/>
    <lineage>
        <taxon>Eukaryota</taxon>
        <taxon>Metazoa</taxon>
        <taxon>Ecdysozoa</taxon>
        <taxon>Arthropoda</taxon>
        <taxon>Hexapoda</taxon>
        <taxon>Insecta</taxon>
        <taxon>Pterygota</taxon>
        <taxon>Neoptera</taxon>
        <taxon>Endopterygota</taxon>
        <taxon>Lepidoptera</taxon>
        <taxon>Glossata</taxon>
        <taxon>Ditrysia</taxon>
        <taxon>Papilionoidea</taxon>
        <taxon>Nymphalidae</taxon>
        <taxon>Danainae</taxon>
        <taxon>Danaini</taxon>
        <taxon>Danaina</taxon>
        <taxon>Danaus</taxon>
        <taxon>Anosia</taxon>
    </lineage>
</organism>
<accession>A0A8J2QPF6</accession>
<evidence type="ECO:0000313" key="1">
    <source>
        <dbReference type="EMBL" id="CAG9566028.1"/>
    </source>
</evidence>
<evidence type="ECO:0000313" key="2">
    <source>
        <dbReference type="Proteomes" id="UP000789524"/>
    </source>
</evidence>
<comment type="caution">
    <text evidence="1">The sequence shown here is derived from an EMBL/GenBank/DDBJ whole genome shotgun (WGS) entry which is preliminary data.</text>
</comment>